<dbReference type="EMBL" id="JMSN01000060">
    <property type="protein sequence ID" value="KDN43556.1"/>
    <property type="molecule type" value="Genomic_DNA"/>
</dbReference>
<feature type="compositionally biased region" description="Polar residues" evidence="9">
    <location>
        <begin position="202"/>
        <end position="218"/>
    </location>
</feature>
<dbReference type="OrthoDB" id="19329at2759"/>
<accession>A0A066VPZ3</accession>
<evidence type="ECO:0000256" key="9">
    <source>
        <dbReference type="SAM" id="MobiDB-lite"/>
    </source>
</evidence>
<evidence type="ECO:0000259" key="10">
    <source>
        <dbReference type="PROSITE" id="PS50157"/>
    </source>
</evidence>
<evidence type="ECO:0000256" key="7">
    <source>
        <dbReference type="ARBA" id="ARBA00034126"/>
    </source>
</evidence>
<dbReference type="Pfam" id="PF12874">
    <property type="entry name" value="zf-met"/>
    <property type="match status" value="1"/>
</dbReference>
<evidence type="ECO:0000313" key="11">
    <source>
        <dbReference type="EMBL" id="KDN43556.1"/>
    </source>
</evidence>
<dbReference type="PANTHER" id="PTHR13182">
    <property type="entry name" value="ZINC FINGER PROTEIN 622"/>
    <property type="match status" value="1"/>
</dbReference>
<evidence type="ECO:0000256" key="3">
    <source>
        <dbReference type="ARBA" id="ARBA00022517"/>
    </source>
</evidence>
<dbReference type="Pfam" id="PF12756">
    <property type="entry name" value="zf-C2H2_2"/>
    <property type="match status" value="1"/>
</dbReference>
<comment type="subcellular location">
    <subcellularLocation>
        <location evidence="1">Cytoplasm</location>
    </subcellularLocation>
</comment>
<sequence>MATFVDSVGLAPASTPQQSGVSFGPGGTPFFTCLSCAIAFPNPDDQRAHYRTDLHRYNMKRRVASLPPVKADAFNAKILERRQQLAKHQSGGAAEGNEIEEEEAGGRCSPCGKTFSSRNAYKDHMGSRKHRETVAKVEALKGCKAAQGPLPAASKDDGAPTEEVPLKFRVPYAEAAPSDSAASGLAETGSLKEALPSVSFSSAQLPSHSKSKRSNLPTTLPDDATEEQMQAAIDAKVASASRINPNTTCFFCISPTQRFSSLEDTLAHMRKAHSFFIPERTYLTDLAGLMEYLADKVAVGNICLYCNGHGRGFASKEAVQGHMIDKAHCKIAYEEEEDKLELGDFYDFSSSYPDVDTREERRERRRLRKEAMKRVTAATDWEVINDEDENGDAAVQEDGEWEDEDVESGDDDDVDKNTEGDDSDTDSDLSEAPQARYGDNEYELVLPSGTRLGHRAMRRYYNQSLRTTPASSERYAPGGNSGGALARRLIGDGRSAEDRSGTLVKDRGGQVVRARNRGEAMEAQRYYKEFRDIQRKEQFKTKIGYRNNNQKHFRDPLLQ</sequence>
<feature type="region of interest" description="Disordered" evidence="9">
    <location>
        <begin position="85"/>
        <end position="110"/>
    </location>
</feature>
<dbReference type="PROSITE" id="PS00028">
    <property type="entry name" value="ZINC_FINGER_C2H2_1"/>
    <property type="match status" value="2"/>
</dbReference>
<dbReference type="Proteomes" id="UP000027361">
    <property type="component" value="Unassembled WGS sequence"/>
</dbReference>
<feature type="domain" description="C2H2-type" evidence="10">
    <location>
        <begin position="106"/>
        <end position="130"/>
    </location>
</feature>
<dbReference type="STRING" id="1037660.A0A066VPZ3"/>
<dbReference type="GO" id="GO:0030687">
    <property type="term" value="C:preribosome, large subunit precursor"/>
    <property type="evidence" value="ECO:0007669"/>
    <property type="project" value="TreeGrafter"/>
</dbReference>
<dbReference type="HOGENOM" id="CLU_018787_1_2_1"/>
<dbReference type="InterPro" id="IPR013087">
    <property type="entry name" value="Znf_C2H2_type"/>
</dbReference>
<keyword evidence="2" id="KW-0963">Cytoplasm</keyword>
<feature type="region of interest" description="Disordered" evidence="9">
    <location>
        <begin position="379"/>
        <end position="442"/>
    </location>
</feature>
<dbReference type="FunCoup" id="A0A066VPZ3">
    <property type="interactions" value="256"/>
</dbReference>
<dbReference type="SMART" id="SM00451">
    <property type="entry name" value="ZnF_U1"/>
    <property type="match status" value="2"/>
</dbReference>
<proteinExistence type="inferred from homology"/>
<gene>
    <name evidence="11" type="ORF">K437DRAFT_248403</name>
</gene>
<evidence type="ECO:0000256" key="6">
    <source>
        <dbReference type="ARBA" id="ARBA00022833"/>
    </source>
</evidence>
<evidence type="ECO:0000256" key="2">
    <source>
        <dbReference type="ARBA" id="ARBA00022490"/>
    </source>
</evidence>
<dbReference type="SUPFAM" id="SSF57667">
    <property type="entry name" value="beta-beta-alpha zinc fingers"/>
    <property type="match status" value="2"/>
</dbReference>
<dbReference type="PANTHER" id="PTHR13182:SF8">
    <property type="entry name" value="CYTOPLASMIC 60S SUBUNIT BIOGENESIS FACTOR ZNF622"/>
    <property type="match status" value="1"/>
</dbReference>
<keyword evidence="4" id="KW-0479">Metal-binding</keyword>
<dbReference type="InterPro" id="IPR041661">
    <property type="entry name" value="ZN622/Rei1/Reh1_Znf-C2H2"/>
</dbReference>
<dbReference type="PROSITE" id="PS50157">
    <property type="entry name" value="ZINC_FINGER_C2H2_2"/>
    <property type="match status" value="1"/>
</dbReference>
<feature type="region of interest" description="Disordered" evidence="9">
    <location>
        <begin position="202"/>
        <end position="221"/>
    </location>
</feature>
<organism evidence="11 12">
    <name type="scientific">Tilletiaria anomala (strain ATCC 24038 / CBS 436.72 / UBC 951)</name>
    <dbReference type="NCBI Taxonomy" id="1037660"/>
    <lineage>
        <taxon>Eukaryota</taxon>
        <taxon>Fungi</taxon>
        <taxon>Dikarya</taxon>
        <taxon>Basidiomycota</taxon>
        <taxon>Ustilaginomycotina</taxon>
        <taxon>Exobasidiomycetes</taxon>
        <taxon>Georgefischeriales</taxon>
        <taxon>Tilletiariaceae</taxon>
        <taxon>Tilletiaria</taxon>
    </lineage>
</organism>
<evidence type="ECO:0000313" key="12">
    <source>
        <dbReference type="Proteomes" id="UP000027361"/>
    </source>
</evidence>
<evidence type="ECO:0000256" key="5">
    <source>
        <dbReference type="ARBA" id="ARBA00022737"/>
    </source>
</evidence>
<dbReference type="GeneID" id="25263295"/>
<dbReference type="InterPro" id="IPR040025">
    <property type="entry name" value="Znf622/Rei1/Reh1"/>
</dbReference>
<dbReference type="GO" id="GO:0042273">
    <property type="term" value="P:ribosomal large subunit biogenesis"/>
    <property type="evidence" value="ECO:0007669"/>
    <property type="project" value="UniProtKB-ARBA"/>
</dbReference>
<dbReference type="SMART" id="SM00355">
    <property type="entry name" value="ZnF_C2H2"/>
    <property type="match status" value="4"/>
</dbReference>
<comment type="caution">
    <text evidence="11">The sequence shown here is derived from an EMBL/GenBank/DDBJ whole genome shotgun (WGS) entry which is preliminary data.</text>
</comment>
<feature type="compositionally biased region" description="Acidic residues" evidence="9">
    <location>
        <begin position="383"/>
        <end position="429"/>
    </location>
</feature>
<dbReference type="GO" id="GO:0005737">
    <property type="term" value="C:cytoplasm"/>
    <property type="evidence" value="ECO:0007669"/>
    <property type="project" value="UniProtKB-SubCell"/>
</dbReference>
<dbReference type="InterPro" id="IPR003604">
    <property type="entry name" value="Matrin/U1-like-C_Znf_C2H2"/>
</dbReference>
<comment type="similarity">
    <text evidence="7">Belongs to the REI1 family.</text>
</comment>
<keyword evidence="6" id="KW-0862">Zinc</keyword>
<keyword evidence="8" id="KW-0863">Zinc-finger</keyword>
<name>A0A066VPZ3_TILAU</name>
<keyword evidence="3" id="KW-0690">Ribosome biogenesis</keyword>
<dbReference type="GO" id="GO:0003676">
    <property type="term" value="F:nucleic acid binding"/>
    <property type="evidence" value="ECO:0007669"/>
    <property type="project" value="InterPro"/>
</dbReference>
<protein>
    <recommendedName>
        <fullName evidence="10">C2H2-type domain-containing protein</fullName>
    </recommendedName>
</protein>
<dbReference type="AlphaFoldDB" id="A0A066VPZ3"/>
<keyword evidence="5" id="KW-0677">Repeat</keyword>
<dbReference type="RefSeq" id="XP_013242417.1">
    <property type="nucleotide sequence ID" value="XM_013386963.1"/>
</dbReference>
<keyword evidence="12" id="KW-1185">Reference proteome</keyword>
<dbReference type="InParanoid" id="A0A066VPZ3"/>
<evidence type="ECO:0000256" key="8">
    <source>
        <dbReference type="PROSITE-ProRule" id="PRU00042"/>
    </source>
</evidence>
<evidence type="ECO:0000256" key="1">
    <source>
        <dbReference type="ARBA" id="ARBA00004496"/>
    </source>
</evidence>
<evidence type="ECO:0000256" key="4">
    <source>
        <dbReference type="ARBA" id="ARBA00022723"/>
    </source>
</evidence>
<dbReference type="GO" id="GO:0008270">
    <property type="term" value="F:zinc ion binding"/>
    <property type="evidence" value="ECO:0007669"/>
    <property type="project" value="UniProtKB-KW"/>
</dbReference>
<dbReference type="InterPro" id="IPR036236">
    <property type="entry name" value="Znf_C2H2_sf"/>
</dbReference>
<reference evidence="11 12" key="1">
    <citation type="submission" date="2014-05" db="EMBL/GenBank/DDBJ databases">
        <title>Draft genome sequence of a rare smut relative, Tilletiaria anomala UBC 951.</title>
        <authorList>
            <consortium name="DOE Joint Genome Institute"/>
            <person name="Toome M."/>
            <person name="Kuo A."/>
            <person name="Henrissat B."/>
            <person name="Lipzen A."/>
            <person name="Tritt A."/>
            <person name="Yoshinaga Y."/>
            <person name="Zane M."/>
            <person name="Barry K."/>
            <person name="Grigoriev I.V."/>
            <person name="Spatafora J.W."/>
            <person name="Aimea M.C."/>
        </authorList>
    </citation>
    <scope>NUCLEOTIDE SEQUENCE [LARGE SCALE GENOMIC DNA]</scope>
    <source>
        <strain evidence="11 12">UBC 951</strain>
    </source>
</reference>
<dbReference type="Gene3D" id="3.30.160.60">
    <property type="entry name" value="Classic Zinc Finger"/>
    <property type="match status" value="1"/>
</dbReference>
<dbReference type="OMA" id="NATHMER"/>